<reference evidence="3" key="1">
    <citation type="journal article" date="2020" name="Stud. Mycol.">
        <title>101 Dothideomycetes genomes: a test case for predicting lifestyles and emergence of pathogens.</title>
        <authorList>
            <person name="Haridas S."/>
            <person name="Albert R."/>
            <person name="Binder M."/>
            <person name="Bloem J."/>
            <person name="Labutti K."/>
            <person name="Salamov A."/>
            <person name="Andreopoulos B."/>
            <person name="Baker S."/>
            <person name="Barry K."/>
            <person name="Bills G."/>
            <person name="Bluhm B."/>
            <person name="Cannon C."/>
            <person name="Castanera R."/>
            <person name="Culley D."/>
            <person name="Daum C."/>
            <person name="Ezra D."/>
            <person name="Gonzalez J."/>
            <person name="Henrissat B."/>
            <person name="Kuo A."/>
            <person name="Liang C."/>
            <person name="Lipzen A."/>
            <person name="Lutzoni F."/>
            <person name="Magnuson J."/>
            <person name="Mondo S."/>
            <person name="Nolan M."/>
            <person name="Ohm R."/>
            <person name="Pangilinan J."/>
            <person name="Park H.-J."/>
            <person name="Ramirez L."/>
            <person name="Alfaro M."/>
            <person name="Sun H."/>
            <person name="Tritt A."/>
            <person name="Yoshinaga Y."/>
            <person name="Zwiers L.-H."/>
            <person name="Turgeon B."/>
            <person name="Goodwin S."/>
            <person name="Spatafora J."/>
            <person name="Crous P."/>
            <person name="Grigoriev I."/>
        </authorList>
    </citation>
    <scope>NUCLEOTIDE SEQUENCE</scope>
    <source>
        <strain evidence="3">CBS 269.34</strain>
    </source>
</reference>
<dbReference type="PANTHER" id="PTHR42791">
    <property type="entry name" value="GNAT FAMILY ACETYLTRANSFERASE"/>
    <property type="match status" value="1"/>
</dbReference>
<dbReference type="Pfam" id="PF13508">
    <property type="entry name" value="Acetyltransf_7"/>
    <property type="match status" value="1"/>
</dbReference>
<feature type="domain" description="N-acetyltransferase" evidence="2">
    <location>
        <begin position="88"/>
        <end position="226"/>
    </location>
</feature>
<feature type="compositionally biased region" description="Acidic residues" evidence="1">
    <location>
        <begin position="94"/>
        <end position="104"/>
    </location>
</feature>
<dbReference type="Proteomes" id="UP000799750">
    <property type="component" value="Unassembled WGS sequence"/>
</dbReference>
<dbReference type="PANTHER" id="PTHR42791:SF1">
    <property type="entry name" value="N-ACETYLTRANSFERASE DOMAIN-CONTAINING PROTEIN"/>
    <property type="match status" value="1"/>
</dbReference>
<dbReference type="SUPFAM" id="SSF55729">
    <property type="entry name" value="Acyl-CoA N-acyltransferases (Nat)"/>
    <property type="match status" value="1"/>
</dbReference>
<gene>
    <name evidence="3" type="ORF">BU16DRAFT_619640</name>
</gene>
<keyword evidence="4" id="KW-1185">Reference proteome</keyword>
<dbReference type="InterPro" id="IPR016181">
    <property type="entry name" value="Acyl_CoA_acyltransferase"/>
</dbReference>
<dbReference type="InterPro" id="IPR052523">
    <property type="entry name" value="Trichothecene_AcTrans"/>
</dbReference>
<dbReference type="EMBL" id="MU004192">
    <property type="protein sequence ID" value="KAF2493301.1"/>
    <property type="molecule type" value="Genomic_DNA"/>
</dbReference>
<dbReference type="InterPro" id="IPR000182">
    <property type="entry name" value="GNAT_dom"/>
</dbReference>
<evidence type="ECO:0000313" key="3">
    <source>
        <dbReference type="EMBL" id="KAF2493301.1"/>
    </source>
</evidence>
<dbReference type="CDD" id="cd04301">
    <property type="entry name" value="NAT_SF"/>
    <property type="match status" value="1"/>
</dbReference>
<name>A0A6A6QLR6_9PEZI</name>
<feature type="compositionally biased region" description="Basic and acidic residues" evidence="1">
    <location>
        <begin position="81"/>
        <end position="93"/>
    </location>
</feature>
<feature type="region of interest" description="Disordered" evidence="1">
    <location>
        <begin position="81"/>
        <end position="104"/>
    </location>
</feature>
<evidence type="ECO:0000256" key="1">
    <source>
        <dbReference type="SAM" id="MobiDB-lite"/>
    </source>
</evidence>
<proteinExistence type="predicted"/>
<dbReference type="OrthoDB" id="410198at2759"/>
<sequence>MPLELLEAVPADSEAIALLFALSWTSPFTRLQFGNVDTDELARDMAPRIADHIKKPGMKFIVTKDQGSGEIASVAQWSVPLDDRPDEPEVKEAAEDETERQELEDEAYRKKLPENSNKDLIMEFTLGTRKLRKDALGEQKCYLLENLATHPSYRGQGLASKLINWAFVRADEEGVIVYLDTARDNKALQLYKKLGFEEVGSTTIESLSIYGGEGFHTHVALIRHPK</sequence>
<dbReference type="GO" id="GO:0016747">
    <property type="term" value="F:acyltransferase activity, transferring groups other than amino-acyl groups"/>
    <property type="evidence" value="ECO:0007669"/>
    <property type="project" value="InterPro"/>
</dbReference>
<dbReference type="Gene3D" id="3.40.630.30">
    <property type="match status" value="1"/>
</dbReference>
<dbReference type="PROSITE" id="PS51186">
    <property type="entry name" value="GNAT"/>
    <property type="match status" value="1"/>
</dbReference>
<keyword evidence="3" id="KW-0808">Transferase</keyword>
<accession>A0A6A6QLR6</accession>
<evidence type="ECO:0000313" key="4">
    <source>
        <dbReference type="Proteomes" id="UP000799750"/>
    </source>
</evidence>
<organism evidence="3 4">
    <name type="scientific">Lophium mytilinum</name>
    <dbReference type="NCBI Taxonomy" id="390894"/>
    <lineage>
        <taxon>Eukaryota</taxon>
        <taxon>Fungi</taxon>
        <taxon>Dikarya</taxon>
        <taxon>Ascomycota</taxon>
        <taxon>Pezizomycotina</taxon>
        <taxon>Dothideomycetes</taxon>
        <taxon>Pleosporomycetidae</taxon>
        <taxon>Mytilinidiales</taxon>
        <taxon>Mytilinidiaceae</taxon>
        <taxon>Lophium</taxon>
    </lineage>
</organism>
<dbReference type="AlphaFoldDB" id="A0A6A6QLR6"/>
<keyword evidence="3" id="KW-0012">Acyltransferase</keyword>
<protein>
    <submittedName>
        <fullName evidence="3">Acyl-CoA N-acyltransferase</fullName>
    </submittedName>
</protein>
<evidence type="ECO:0000259" key="2">
    <source>
        <dbReference type="PROSITE" id="PS51186"/>
    </source>
</evidence>